<proteinExistence type="predicted"/>
<accession>A0AA87U3S5</accession>
<comment type="caution">
    <text evidence="1">The sequence shown here is derived from an EMBL/GenBank/DDBJ whole genome shotgun (WGS) entry which is preliminary data.</text>
</comment>
<dbReference type="Proteomes" id="UP000026941">
    <property type="component" value="Unassembled WGS sequence"/>
</dbReference>
<evidence type="ECO:0000313" key="1">
    <source>
        <dbReference type="EMBL" id="GAJ92140.1"/>
    </source>
</evidence>
<sequence>MAVLHHAFRCAITPALKREVSDLLAAWEIGDREKLSAMAVARYAALAGREDIHAAFYLGPEGAAQSWLQPQFISPGLAALVVFAGNFAPLPTLSASNDTNHHRLETHLPALGWSPEEIDSLIHGQPIETMLHDYAGSANRMEPGGFRHTGGWTPPGTAQKLSVKLDRLALEPPKASWSLLNESKALDDARAMLAPLRDNDWLVTAITH</sequence>
<protein>
    <submittedName>
        <fullName evidence="1">Uncharacterized protein</fullName>
    </submittedName>
</protein>
<evidence type="ECO:0000313" key="2">
    <source>
        <dbReference type="Proteomes" id="UP000026941"/>
    </source>
</evidence>
<gene>
    <name evidence="1" type="ORF">RRH01S_03_02090</name>
</gene>
<dbReference type="EMBL" id="BAYX01000003">
    <property type="protein sequence ID" value="GAJ92140.1"/>
    <property type="molecule type" value="Genomic_DNA"/>
</dbReference>
<name>A0AA87U3S5_RHIRH</name>
<dbReference type="GeneID" id="86851097"/>
<organism evidence="1 2">
    <name type="scientific">Rhizobium rhizogenes NBRC 13257</name>
    <dbReference type="NCBI Taxonomy" id="1220581"/>
    <lineage>
        <taxon>Bacteria</taxon>
        <taxon>Pseudomonadati</taxon>
        <taxon>Pseudomonadota</taxon>
        <taxon>Alphaproteobacteria</taxon>
        <taxon>Hyphomicrobiales</taxon>
        <taxon>Rhizobiaceae</taxon>
        <taxon>Rhizobium/Agrobacterium group</taxon>
        <taxon>Rhizobium</taxon>
    </lineage>
</organism>
<reference evidence="1 2" key="1">
    <citation type="submission" date="2014-05" db="EMBL/GenBank/DDBJ databases">
        <title>Whole genome shotgun sequence of Rhizobium rhizogenes NBRC 13257.</title>
        <authorList>
            <person name="Katano-Makiyama Y."/>
            <person name="Hosoyama A."/>
            <person name="Hashimoto M."/>
            <person name="Hosoyama Y."/>
            <person name="Noguchi M."/>
            <person name="Tsuchikane K."/>
            <person name="Kimura A."/>
            <person name="Ohji S."/>
            <person name="Ichikawa N."/>
            <person name="Yamazoe A."/>
            <person name="Fujita N."/>
        </authorList>
    </citation>
    <scope>NUCLEOTIDE SEQUENCE [LARGE SCALE GENOMIC DNA]</scope>
    <source>
        <strain evidence="1 2">NBRC 13257</strain>
    </source>
</reference>
<dbReference type="AlphaFoldDB" id="A0AA87U3S5"/>
<dbReference type="RefSeq" id="WP_012649260.1">
    <property type="nucleotide sequence ID" value="NZ_BAYX01000003.1"/>
</dbReference>